<dbReference type="EMBL" id="BSXS01001460">
    <property type="protein sequence ID" value="GME76243.1"/>
    <property type="molecule type" value="Genomic_DNA"/>
</dbReference>
<sequence length="151" mass="16775">MSQQLAKQALASYRNALRATRIAFTTDTTTLNAARLRIKTEMKLIQSKENPDMTIQERIQLLDQVSVFLRKNIVQGIKENKEQESAADAETEKKEEKPTYFLNIHKDTELGDNDSIKKSKGKKNSLTGKVDSAFPAGSGCCGGGNITLNQR</sequence>
<evidence type="ECO:0000313" key="1">
    <source>
        <dbReference type="EMBL" id="GME76243.1"/>
    </source>
</evidence>
<organism evidence="1 2">
    <name type="scientific">Ambrosiozyma monospora</name>
    <name type="common">Yeast</name>
    <name type="synonym">Endomycopsis monosporus</name>
    <dbReference type="NCBI Taxonomy" id="43982"/>
    <lineage>
        <taxon>Eukaryota</taxon>
        <taxon>Fungi</taxon>
        <taxon>Dikarya</taxon>
        <taxon>Ascomycota</taxon>
        <taxon>Saccharomycotina</taxon>
        <taxon>Pichiomycetes</taxon>
        <taxon>Pichiales</taxon>
        <taxon>Pichiaceae</taxon>
        <taxon>Ambrosiozyma</taxon>
    </lineage>
</organism>
<comment type="caution">
    <text evidence="1">The sequence shown here is derived from an EMBL/GenBank/DDBJ whole genome shotgun (WGS) entry which is preliminary data.</text>
</comment>
<protein>
    <submittedName>
        <fullName evidence="1">Unnamed protein product</fullName>
    </submittedName>
</protein>
<reference evidence="1" key="1">
    <citation type="submission" date="2023-04" db="EMBL/GenBank/DDBJ databases">
        <title>Ambrosiozyma monospora NBRC 10751.</title>
        <authorList>
            <person name="Ichikawa N."/>
            <person name="Sato H."/>
            <person name="Tonouchi N."/>
        </authorList>
    </citation>
    <scope>NUCLEOTIDE SEQUENCE</scope>
    <source>
        <strain evidence="1">NBRC 10751</strain>
    </source>
</reference>
<evidence type="ECO:0000313" key="2">
    <source>
        <dbReference type="Proteomes" id="UP001165064"/>
    </source>
</evidence>
<accession>A0ACB5SXP2</accession>
<gene>
    <name evidence="1" type="ORF">Amon02_000250900</name>
</gene>
<name>A0ACB5SXP2_AMBMO</name>
<dbReference type="Proteomes" id="UP001165064">
    <property type="component" value="Unassembled WGS sequence"/>
</dbReference>
<keyword evidence="2" id="KW-1185">Reference proteome</keyword>
<proteinExistence type="predicted"/>